<gene>
    <name evidence="1" type="ORF">SS1G_06398</name>
</gene>
<dbReference type="KEGG" id="ssl:SS1G_06398"/>
<reference evidence="2" key="1">
    <citation type="journal article" date="2011" name="PLoS Genet.">
        <title>Genomic analysis of the necrotrophic fungal pathogens Sclerotinia sclerotiorum and Botrytis cinerea.</title>
        <authorList>
            <person name="Amselem J."/>
            <person name="Cuomo C.A."/>
            <person name="van Kan J.A."/>
            <person name="Viaud M."/>
            <person name="Benito E.P."/>
            <person name="Couloux A."/>
            <person name="Coutinho P.M."/>
            <person name="de Vries R.P."/>
            <person name="Dyer P.S."/>
            <person name="Fillinger S."/>
            <person name="Fournier E."/>
            <person name="Gout L."/>
            <person name="Hahn M."/>
            <person name="Kohn L."/>
            <person name="Lapalu N."/>
            <person name="Plummer K.M."/>
            <person name="Pradier J.M."/>
            <person name="Quevillon E."/>
            <person name="Sharon A."/>
            <person name="Simon A."/>
            <person name="ten Have A."/>
            <person name="Tudzynski B."/>
            <person name="Tudzynski P."/>
            <person name="Wincker P."/>
            <person name="Andrew M."/>
            <person name="Anthouard V."/>
            <person name="Beever R.E."/>
            <person name="Beffa R."/>
            <person name="Benoit I."/>
            <person name="Bouzid O."/>
            <person name="Brault B."/>
            <person name="Chen Z."/>
            <person name="Choquer M."/>
            <person name="Collemare J."/>
            <person name="Cotton P."/>
            <person name="Danchin E.G."/>
            <person name="Da Silva C."/>
            <person name="Gautier A."/>
            <person name="Giraud C."/>
            <person name="Giraud T."/>
            <person name="Gonzalez C."/>
            <person name="Grossetete S."/>
            <person name="Guldener U."/>
            <person name="Henrissat B."/>
            <person name="Howlett B.J."/>
            <person name="Kodira C."/>
            <person name="Kretschmer M."/>
            <person name="Lappartient A."/>
            <person name="Leroch M."/>
            <person name="Levis C."/>
            <person name="Mauceli E."/>
            <person name="Neuveglise C."/>
            <person name="Oeser B."/>
            <person name="Pearson M."/>
            <person name="Poulain J."/>
            <person name="Poussereau N."/>
            <person name="Quesneville H."/>
            <person name="Rascle C."/>
            <person name="Schumacher J."/>
            <person name="Segurens B."/>
            <person name="Sexton A."/>
            <person name="Silva E."/>
            <person name="Sirven C."/>
            <person name="Soanes D.M."/>
            <person name="Talbot N.J."/>
            <person name="Templeton M."/>
            <person name="Yandava C."/>
            <person name="Yarden O."/>
            <person name="Zeng Q."/>
            <person name="Rollins J.A."/>
            <person name="Lebrun M.H."/>
            <person name="Dickman M."/>
        </authorList>
    </citation>
    <scope>NUCLEOTIDE SEQUENCE [LARGE SCALE GENOMIC DNA]</scope>
    <source>
        <strain evidence="2">ATCC 18683 / 1980 / Ss-1</strain>
    </source>
</reference>
<dbReference type="InParanoid" id="A7EM51"/>
<keyword evidence="2" id="KW-1185">Reference proteome</keyword>
<sequence length="60" mass="6914">MVIARDPLMDWDPKLGRFHSIWATQAATKWAYKYGVLPEYMDPTQLFHPYGKSANEAAEV</sequence>
<dbReference type="Proteomes" id="UP000001312">
    <property type="component" value="Unassembled WGS sequence"/>
</dbReference>
<protein>
    <submittedName>
        <fullName evidence="1">Uncharacterized protein</fullName>
    </submittedName>
</protein>
<organism evidence="1 2">
    <name type="scientific">Sclerotinia sclerotiorum (strain ATCC 18683 / 1980 / Ss-1)</name>
    <name type="common">White mold</name>
    <name type="synonym">Whetzelinia sclerotiorum</name>
    <dbReference type="NCBI Taxonomy" id="665079"/>
    <lineage>
        <taxon>Eukaryota</taxon>
        <taxon>Fungi</taxon>
        <taxon>Dikarya</taxon>
        <taxon>Ascomycota</taxon>
        <taxon>Pezizomycotina</taxon>
        <taxon>Leotiomycetes</taxon>
        <taxon>Helotiales</taxon>
        <taxon>Sclerotiniaceae</taxon>
        <taxon>Sclerotinia</taxon>
    </lineage>
</organism>
<dbReference type="STRING" id="665079.A7EM51"/>
<evidence type="ECO:0000313" key="1">
    <source>
        <dbReference type="EMBL" id="EDO03917.1"/>
    </source>
</evidence>
<proteinExistence type="predicted"/>
<evidence type="ECO:0000313" key="2">
    <source>
        <dbReference type="Proteomes" id="UP000001312"/>
    </source>
</evidence>
<dbReference type="GeneID" id="5488344"/>
<accession>A7EM51</accession>
<name>A7EM51_SCLS1</name>
<dbReference type="RefSeq" id="XP_001592159.1">
    <property type="nucleotide sequence ID" value="XM_001592109.1"/>
</dbReference>
<dbReference type="EMBL" id="CH476628">
    <property type="protein sequence ID" value="EDO03917.1"/>
    <property type="molecule type" value="Genomic_DNA"/>
</dbReference>
<dbReference type="AlphaFoldDB" id="A7EM51"/>